<reference evidence="2 3" key="1">
    <citation type="submission" date="2015-01" db="EMBL/GenBank/DDBJ databases">
        <title>Evolution of Trichinella species and genotypes.</title>
        <authorList>
            <person name="Korhonen P.K."/>
            <person name="Edoardo P."/>
            <person name="Giuseppe L.R."/>
            <person name="Gasser R.B."/>
        </authorList>
    </citation>
    <scope>NUCLEOTIDE SEQUENCE [LARGE SCALE GENOMIC DNA]</scope>
    <source>
        <strain evidence="2">ISS2496</strain>
    </source>
</reference>
<evidence type="ECO:0000313" key="1">
    <source>
        <dbReference type="EMBL" id="KRY07461.1"/>
    </source>
</evidence>
<evidence type="ECO:0000313" key="3">
    <source>
        <dbReference type="Proteomes" id="UP000054783"/>
    </source>
</evidence>
<keyword evidence="3" id="KW-1185">Reference proteome</keyword>
<dbReference type="EMBL" id="JYDQ01000457">
    <property type="protein sequence ID" value="KRY07461.1"/>
    <property type="molecule type" value="Genomic_DNA"/>
</dbReference>
<proteinExistence type="predicted"/>
<organism evidence="2 3">
    <name type="scientific">Trichinella patagoniensis</name>
    <dbReference type="NCBI Taxonomy" id="990121"/>
    <lineage>
        <taxon>Eukaryota</taxon>
        <taxon>Metazoa</taxon>
        <taxon>Ecdysozoa</taxon>
        <taxon>Nematoda</taxon>
        <taxon>Enoplea</taxon>
        <taxon>Dorylaimia</taxon>
        <taxon>Trichinellida</taxon>
        <taxon>Trichinellidae</taxon>
        <taxon>Trichinella</taxon>
    </lineage>
</organism>
<gene>
    <name evidence="2" type="ORF">T12_5594</name>
    <name evidence="1" type="ORF">T12_6921</name>
</gene>
<comment type="caution">
    <text evidence="2">The sequence shown here is derived from an EMBL/GenBank/DDBJ whole genome shotgun (WGS) entry which is preliminary data.</text>
</comment>
<evidence type="ECO:0000313" key="2">
    <source>
        <dbReference type="EMBL" id="KRY07496.1"/>
    </source>
</evidence>
<name>A0A0V0Z518_9BILA</name>
<dbReference type="EMBL" id="JYDQ01000451">
    <property type="protein sequence ID" value="KRY07496.1"/>
    <property type="molecule type" value="Genomic_DNA"/>
</dbReference>
<sequence length="121" mass="13728">MGIVEGMGFNVRKLHITVADAVGRATIANGVLETTVGCGSFLPNTMEDRRRFLLVFAKIEIKKKDERRINRVLCMNFVVGKSRFICQFDRHYTGVPAVSRVTYYICVWCAIKCVVSMIFET</sequence>
<dbReference type="Proteomes" id="UP000054783">
    <property type="component" value="Unassembled WGS sequence"/>
</dbReference>
<accession>A0A0V0Z518</accession>
<dbReference type="AlphaFoldDB" id="A0A0V0Z518"/>
<protein>
    <submittedName>
        <fullName evidence="2">Uncharacterized protein</fullName>
    </submittedName>
</protein>